<dbReference type="PANTHER" id="PTHR12395">
    <property type="entry name" value="DOM-3 RELATED"/>
    <property type="match status" value="1"/>
</dbReference>
<evidence type="ECO:0000256" key="6">
    <source>
        <dbReference type="RuleBase" id="RU367113"/>
    </source>
</evidence>
<dbReference type="GO" id="GO:0000956">
    <property type="term" value="P:nuclear-transcribed mRNA catabolic process"/>
    <property type="evidence" value="ECO:0007669"/>
    <property type="project" value="TreeGrafter"/>
</dbReference>
<dbReference type="EC" id="3.6.1.-" evidence="6"/>
<sequence>MNTTEVVRNFPAGPSIFVVGASLDQSLTDGALPAAFKWLVDSVENTRAGRAFPPSPTEDPRSLIALEIKLESWLERAENDSSAARFLRQFETTSLSEWDHYVHVRIIYSMLSAFGRNIGREMILQGIQKYVSTASAEQAEERPFHFTMTYFWIQVVHFGICGMPSAPHPDSESGSISYLESMLDSDTSFDSQSIISEPASDWSFVEDHKEDRVEPDVRDDQESVKTDEGFDAGFIRFLLLNPHVIDEDLWTEYYSKELMMSPKAAARMVLPDKRRLPNLVGRDLTTLSMTSLSAPSLMSFSTVRLINVSDPPQCSLPALLGPAKQSACFSICNKRLEVDSTSALRYFVDPPPVTNANLREGLKAFMRLPFKDRVFKLARRLDNVFTMCLDAENSEELLKAEVVTWRGIMTKIMLGQKLDLNVSFYRGVLYLEEDCTRPQFEHKFETICSTRDPSGEPQVQVDNVDLHTLWNAAITRTLGSLNILLVGEVDCVKVGYSKSPGPEHYVELKTRKMEVGGSYTIPNKQKWTMQSHLLGTPEIFAGFPDSAGIVRSFKTFNVAAPPQHKVDWGARVLHTLRTHCAAHPVANGVLKVWRVQTGGKYVDVRELDGKEVKRLNKGGGTAEWDHSDFVYEGTGDLKGDPK</sequence>
<dbReference type="GO" id="GO:0005829">
    <property type="term" value="C:cytosol"/>
    <property type="evidence" value="ECO:0007669"/>
    <property type="project" value="TreeGrafter"/>
</dbReference>
<comment type="caution">
    <text evidence="8">The sequence shown here is derived from an EMBL/GenBank/DDBJ whole genome shotgun (WGS) entry which is preliminary data.</text>
</comment>
<comment type="function">
    <text evidence="6">Decapping enzyme for NAD-capped RNAs: specifically hydrolyzes the nicotinamide adenine dinucleotide (NAD) cap from a subset of RNAs by removing the entire NAD moiety from the 5'-end of an NAD-capped RNA.</text>
</comment>
<dbReference type="PANTHER" id="PTHR12395:SF9">
    <property type="entry name" value="DECAPPING AND EXORIBONUCLEASE PROTEIN"/>
    <property type="match status" value="1"/>
</dbReference>
<feature type="domain" description="RAI1-like" evidence="7">
    <location>
        <begin position="324"/>
        <end position="608"/>
    </location>
</feature>
<evidence type="ECO:0000313" key="8">
    <source>
        <dbReference type="EMBL" id="KAF7368826.1"/>
    </source>
</evidence>
<keyword evidence="6" id="KW-0547">Nucleotide-binding</keyword>
<dbReference type="GO" id="GO:0004518">
    <property type="term" value="F:nuclease activity"/>
    <property type="evidence" value="ECO:0007669"/>
    <property type="project" value="UniProtKB-KW"/>
</dbReference>
<accession>A0A8H6Z2S8</accession>
<dbReference type="InterPro" id="IPR039039">
    <property type="entry name" value="RAI1-like_fam"/>
</dbReference>
<keyword evidence="6" id="KW-0539">Nucleus</keyword>
<keyword evidence="6" id="KW-0540">Nuclease</keyword>
<dbReference type="GO" id="GO:0034353">
    <property type="term" value="F:mRNA 5'-diphosphatase activity"/>
    <property type="evidence" value="ECO:0007669"/>
    <property type="project" value="TreeGrafter"/>
</dbReference>
<name>A0A8H6Z2S8_9AGAR</name>
<organism evidence="8 9">
    <name type="scientific">Mycena venus</name>
    <dbReference type="NCBI Taxonomy" id="2733690"/>
    <lineage>
        <taxon>Eukaryota</taxon>
        <taxon>Fungi</taxon>
        <taxon>Dikarya</taxon>
        <taxon>Basidiomycota</taxon>
        <taxon>Agaricomycotina</taxon>
        <taxon>Agaricomycetes</taxon>
        <taxon>Agaricomycetidae</taxon>
        <taxon>Agaricales</taxon>
        <taxon>Marasmiineae</taxon>
        <taxon>Mycenaceae</taxon>
        <taxon>Mycena</taxon>
    </lineage>
</organism>
<evidence type="ECO:0000256" key="5">
    <source>
        <dbReference type="ARBA" id="ARBA00048124"/>
    </source>
</evidence>
<dbReference type="OrthoDB" id="5853397at2759"/>
<comment type="catalytic activity">
    <reaction evidence="5">
        <text>a 5'-end NAD(+)-phospho-ribonucleoside in mRNA + H2O = a 5'-end phospho-ribonucleoside in mRNA + NAD(+) + H(+)</text>
        <dbReference type="Rhea" id="RHEA:60880"/>
        <dbReference type="Rhea" id="RHEA-COMP:15692"/>
        <dbReference type="Rhea" id="RHEA-COMP:15698"/>
        <dbReference type="ChEBI" id="CHEBI:15377"/>
        <dbReference type="ChEBI" id="CHEBI:15378"/>
        <dbReference type="ChEBI" id="CHEBI:57540"/>
        <dbReference type="ChEBI" id="CHEBI:138282"/>
        <dbReference type="ChEBI" id="CHEBI:144029"/>
    </reaction>
    <physiologicalReaction direction="left-to-right" evidence="5">
        <dbReference type="Rhea" id="RHEA:60881"/>
    </physiologicalReaction>
</comment>
<evidence type="ECO:0000259" key="7">
    <source>
        <dbReference type="Pfam" id="PF08652"/>
    </source>
</evidence>
<dbReference type="Pfam" id="PF08652">
    <property type="entry name" value="RAI1"/>
    <property type="match status" value="1"/>
</dbReference>
<keyword evidence="6" id="KW-0479">Metal-binding</keyword>
<dbReference type="GO" id="GO:0003723">
    <property type="term" value="F:RNA binding"/>
    <property type="evidence" value="ECO:0007669"/>
    <property type="project" value="UniProtKB-KW"/>
</dbReference>
<comment type="subcellular location">
    <subcellularLocation>
        <location evidence="6">Nucleus</location>
    </subcellularLocation>
</comment>
<dbReference type="GO" id="GO:0005634">
    <property type="term" value="C:nucleus"/>
    <property type="evidence" value="ECO:0007669"/>
    <property type="project" value="UniProtKB-SubCell"/>
</dbReference>
<dbReference type="EMBL" id="JACAZI010000002">
    <property type="protein sequence ID" value="KAF7368826.1"/>
    <property type="molecule type" value="Genomic_DNA"/>
</dbReference>
<dbReference type="InterPro" id="IPR013961">
    <property type="entry name" value="RAI1"/>
</dbReference>
<comment type="catalytic activity">
    <reaction evidence="4">
        <text>a 5'-end triphospho-ribonucleoside in mRNA + H2O = a 5'-end phospho-ribonucleoside in mRNA + diphosphate + H(+)</text>
        <dbReference type="Rhea" id="RHEA:78683"/>
        <dbReference type="Rhea" id="RHEA-COMP:15692"/>
        <dbReference type="Rhea" id="RHEA-COMP:17164"/>
        <dbReference type="ChEBI" id="CHEBI:15377"/>
        <dbReference type="ChEBI" id="CHEBI:15378"/>
        <dbReference type="ChEBI" id="CHEBI:33019"/>
        <dbReference type="ChEBI" id="CHEBI:138282"/>
        <dbReference type="ChEBI" id="CHEBI:167618"/>
    </reaction>
    <physiologicalReaction direction="left-to-right" evidence="4">
        <dbReference type="Rhea" id="RHEA:78684"/>
    </physiologicalReaction>
</comment>
<reference evidence="8" key="1">
    <citation type="submission" date="2020-05" db="EMBL/GenBank/DDBJ databases">
        <title>Mycena genomes resolve the evolution of fungal bioluminescence.</title>
        <authorList>
            <person name="Tsai I.J."/>
        </authorList>
    </citation>
    <scope>NUCLEOTIDE SEQUENCE</scope>
    <source>
        <strain evidence="8">CCC161011</strain>
    </source>
</reference>
<dbReference type="Proteomes" id="UP000620124">
    <property type="component" value="Unassembled WGS sequence"/>
</dbReference>
<gene>
    <name evidence="8" type="ORF">MVEN_00207800</name>
</gene>
<comment type="catalytic activity">
    <reaction evidence="3">
        <text>a 5'-end (N(7)-methyl 5'-triphosphoguanosine)-ribonucleoside-ribonucleotide in mRNA + H2O = a (N(7)-methyl 5'-triphosphoguanosine)-nucleoside + a 5'-end phospho-ribonucleoside in mRNA + H(+)</text>
        <dbReference type="Rhea" id="RHEA:66928"/>
        <dbReference type="Rhea" id="RHEA-COMP:15692"/>
        <dbReference type="Rhea" id="RHEA-COMP:17313"/>
        <dbReference type="ChEBI" id="CHEBI:15377"/>
        <dbReference type="ChEBI" id="CHEBI:15378"/>
        <dbReference type="ChEBI" id="CHEBI:138282"/>
        <dbReference type="ChEBI" id="CHEBI:172876"/>
        <dbReference type="ChEBI" id="CHEBI:172877"/>
    </reaction>
    <physiologicalReaction direction="left-to-right" evidence="3">
        <dbReference type="Rhea" id="RHEA:66929"/>
    </physiologicalReaction>
</comment>
<keyword evidence="9" id="KW-1185">Reference proteome</keyword>
<evidence type="ECO:0000313" key="9">
    <source>
        <dbReference type="Proteomes" id="UP000620124"/>
    </source>
</evidence>
<dbReference type="GO" id="GO:0110155">
    <property type="term" value="P:NAD-cap decapping"/>
    <property type="evidence" value="ECO:0007669"/>
    <property type="project" value="TreeGrafter"/>
</dbReference>
<evidence type="ECO:0000256" key="1">
    <source>
        <dbReference type="ARBA" id="ARBA00001968"/>
    </source>
</evidence>
<evidence type="ECO:0000256" key="3">
    <source>
        <dbReference type="ARBA" id="ARBA00044676"/>
    </source>
</evidence>
<dbReference type="AlphaFoldDB" id="A0A8H6Z2S8"/>
<dbReference type="GO" id="GO:0000166">
    <property type="term" value="F:nucleotide binding"/>
    <property type="evidence" value="ECO:0007669"/>
    <property type="project" value="UniProtKB-KW"/>
</dbReference>
<protein>
    <recommendedName>
        <fullName evidence="6">Decapping nuclease</fullName>
        <ecNumber evidence="6">3.6.1.-</ecNumber>
    </recommendedName>
</protein>
<evidence type="ECO:0000256" key="4">
    <source>
        <dbReference type="ARBA" id="ARBA00044692"/>
    </source>
</evidence>
<keyword evidence="6" id="KW-0694">RNA-binding</keyword>
<comment type="cofactor">
    <cofactor evidence="1 6">
        <name>a divalent metal cation</name>
        <dbReference type="ChEBI" id="CHEBI:60240"/>
    </cofactor>
</comment>
<dbReference type="GO" id="GO:0046872">
    <property type="term" value="F:metal ion binding"/>
    <property type="evidence" value="ECO:0007669"/>
    <property type="project" value="UniProtKB-KW"/>
</dbReference>
<evidence type="ECO:0000256" key="2">
    <source>
        <dbReference type="ARBA" id="ARBA00006562"/>
    </source>
</evidence>
<proteinExistence type="inferred from homology"/>
<comment type="similarity">
    <text evidence="2 6">Belongs to the DXO/Dom3Z family.</text>
</comment>
<keyword evidence="6" id="KW-0378">Hydrolase</keyword>